<dbReference type="EMBL" id="LCTW02000173">
    <property type="protein sequence ID" value="KXX77187.1"/>
    <property type="molecule type" value="Genomic_DNA"/>
</dbReference>
<comment type="caution">
    <text evidence="1">The sequence shown here is derived from an EMBL/GenBank/DDBJ whole genome shotgun (WGS) entry which is preliminary data.</text>
</comment>
<gene>
    <name evidence="1" type="ORF">MMYC01_207684</name>
</gene>
<dbReference type="VEuPathDB" id="FungiDB:MMYC01_207684"/>
<dbReference type="AlphaFoldDB" id="A0A175W0E9"/>
<sequence length="338" mass="37509">MIALTTLSPDNAGNIGGGALNWTVEDGIVAYSYATKEYKDSKELPSTDTVLYSSANCTLREVFNNKVYEKGKIVGTLYLYSVNDISGDGQLPVCYGIFYECLTCLRDQDGRAGPETILFDQYQPLDAFYGATQLLRFGAVGQIRMYDIFELGDIAPSQRRLIDIRAYVSSPYNIQFVDPLRLADVLRAAHVAARLPILTVIGAEMRLPRVAKVAGATESSIIMVALEVKWDRVAGVLGAILVGQVIAIAATINHCRKFILHDYDSFLPIARLLKTAMEHAQGRSVDPAVKIAAQIKNGKGVARTEERRIRYGTRNRNGIYEVDLWDDVENNFPEARYR</sequence>
<name>A0A175W0E9_9PEZI</name>
<organism evidence="1 2">
    <name type="scientific">Madurella mycetomatis</name>
    <dbReference type="NCBI Taxonomy" id="100816"/>
    <lineage>
        <taxon>Eukaryota</taxon>
        <taxon>Fungi</taxon>
        <taxon>Dikarya</taxon>
        <taxon>Ascomycota</taxon>
        <taxon>Pezizomycotina</taxon>
        <taxon>Sordariomycetes</taxon>
        <taxon>Sordariomycetidae</taxon>
        <taxon>Sordariales</taxon>
        <taxon>Sordariales incertae sedis</taxon>
        <taxon>Madurella</taxon>
    </lineage>
</organism>
<evidence type="ECO:0000313" key="2">
    <source>
        <dbReference type="Proteomes" id="UP000078237"/>
    </source>
</evidence>
<reference evidence="1 2" key="1">
    <citation type="journal article" date="2016" name="Genome Announc.">
        <title>Genome Sequence of Madurella mycetomatis mm55, Isolated from a Human Mycetoma Case in Sudan.</title>
        <authorList>
            <person name="Smit S."/>
            <person name="Derks M.F."/>
            <person name="Bervoets S."/>
            <person name="Fahal A."/>
            <person name="van Leeuwen W."/>
            <person name="van Belkum A."/>
            <person name="van de Sande W.W."/>
        </authorList>
    </citation>
    <scope>NUCLEOTIDE SEQUENCE [LARGE SCALE GENOMIC DNA]</scope>
    <source>
        <strain evidence="2">mm55</strain>
    </source>
</reference>
<protein>
    <submittedName>
        <fullName evidence="1">Uncharacterized protein</fullName>
    </submittedName>
</protein>
<keyword evidence="2" id="KW-1185">Reference proteome</keyword>
<evidence type="ECO:0000313" key="1">
    <source>
        <dbReference type="EMBL" id="KXX77187.1"/>
    </source>
</evidence>
<dbReference type="OrthoDB" id="4768051at2759"/>
<proteinExistence type="predicted"/>
<accession>A0A175W0E9</accession>
<dbReference type="Proteomes" id="UP000078237">
    <property type="component" value="Unassembled WGS sequence"/>
</dbReference>